<dbReference type="Ensembl" id="ENSPANT00000065988.1">
    <property type="protein sequence ID" value="ENSPANP00000057548.1"/>
    <property type="gene ID" value="ENSPANG00000042380.1"/>
</dbReference>
<reference evidence="2" key="2">
    <citation type="submission" date="2025-08" db="UniProtKB">
        <authorList>
            <consortium name="Ensembl"/>
        </authorList>
    </citation>
    <scope>IDENTIFICATION</scope>
</reference>
<keyword evidence="1" id="KW-0732">Signal</keyword>
<feature type="signal peptide" evidence="1">
    <location>
        <begin position="1"/>
        <end position="15"/>
    </location>
</feature>
<feature type="chain" id="PRO_5035251504" description="Secreted protein" evidence="1">
    <location>
        <begin position="16"/>
        <end position="103"/>
    </location>
</feature>
<evidence type="ECO:0000313" key="2">
    <source>
        <dbReference type="Ensembl" id="ENSPANP00000057548.1"/>
    </source>
</evidence>
<protein>
    <recommendedName>
        <fullName evidence="4">Secreted protein</fullName>
    </recommendedName>
</protein>
<accession>A0A8I5R8Z6</accession>
<proteinExistence type="predicted"/>
<reference evidence="2" key="3">
    <citation type="submission" date="2025-09" db="UniProtKB">
        <authorList>
            <consortium name="Ensembl"/>
        </authorList>
    </citation>
    <scope>IDENTIFICATION</scope>
</reference>
<sequence length="103" mass="11721">IYSFFFFFFLRRSLALPPRLECSGRISAHCKLRLPGSRHSPASASRVAGTTGAATSPGYFFLYFLFPFLNHLKLSMLLSIFLECNFYNVSLLYHVDLTDTILT</sequence>
<dbReference type="PANTHER" id="PTHR12138:SF75">
    <property type="entry name" value="SECRETED PROTEIN"/>
    <property type="match status" value="1"/>
</dbReference>
<dbReference type="Proteomes" id="UP000028761">
    <property type="component" value="Chromosome 15"/>
</dbReference>
<evidence type="ECO:0008006" key="4">
    <source>
        <dbReference type="Google" id="ProtNLM"/>
    </source>
</evidence>
<dbReference type="PANTHER" id="PTHR12138">
    <property type="entry name" value="PRIMATE-EXPANDED PROTEIN FAMILY"/>
    <property type="match status" value="1"/>
</dbReference>
<dbReference type="AlphaFoldDB" id="A0A8I5R8Z6"/>
<keyword evidence="3" id="KW-1185">Reference proteome</keyword>
<organism evidence="2 3">
    <name type="scientific">Papio anubis</name>
    <name type="common">Olive baboon</name>
    <dbReference type="NCBI Taxonomy" id="9555"/>
    <lineage>
        <taxon>Eukaryota</taxon>
        <taxon>Metazoa</taxon>
        <taxon>Chordata</taxon>
        <taxon>Craniata</taxon>
        <taxon>Vertebrata</taxon>
        <taxon>Euteleostomi</taxon>
        <taxon>Mammalia</taxon>
        <taxon>Eutheria</taxon>
        <taxon>Euarchontoglires</taxon>
        <taxon>Primates</taxon>
        <taxon>Haplorrhini</taxon>
        <taxon>Catarrhini</taxon>
        <taxon>Cercopithecidae</taxon>
        <taxon>Cercopithecinae</taxon>
        <taxon>Papio</taxon>
    </lineage>
</organism>
<reference evidence="2 3" key="1">
    <citation type="submission" date="2012-03" db="EMBL/GenBank/DDBJ databases">
        <title>Whole Genome Assembly of Papio anubis.</title>
        <authorList>
            <person name="Liu Y.L."/>
            <person name="Abraham K.A."/>
            <person name="Akbar H.A."/>
            <person name="Ali S.A."/>
            <person name="Anosike U.A."/>
            <person name="Aqrawi P.A."/>
            <person name="Arias F.A."/>
            <person name="Attaway T.A."/>
            <person name="Awwad R.A."/>
            <person name="Babu C.B."/>
            <person name="Bandaranaike D.B."/>
            <person name="Battles P.B."/>
            <person name="Bell A.B."/>
            <person name="Beltran B.B."/>
            <person name="Berhane-Mersha D.B."/>
            <person name="Bess C.B."/>
            <person name="Bickham C.B."/>
            <person name="Bolden T.B."/>
            <person name="Carter K.C."/>
            <person name="Chau D.C."/>
            <person name="Chavez A.C."/>
            <person name="Clerc-Blankenburg K.C."/>
            <person name="Coyle M.C."/>
            <person name="Dao M.D."/>
            <person name="Davila M.L.D."/>
            <person name="Davy-Carroll L.D."/>
            <person name="Denson S.D."/>
            <person name="Dinh H.D."/>
            <person name="Fernandez S.F."/>
            <person name="Fernando P.F."/>
            <person name="Forbes L.F."/>
            <person name="Francis C.F."/>
            <person name="Francisco L.F."/>
            <person name="Fu Q.F."/>
            <person name="Garcia-Iii R.G."/>
            <person name="Garrett T.G."/>
            <person name="Gross S.G."/>
            <person name="Gubbala S.G."/>
            <person name="Hirani K.H."/>
            <person name="Hogues M.H."/>
            <person name="Hollins B.H."/>
            <person name="Jackson L.J."/>
            <person name="Javaid M.J."/>
            <person name="Jhangiani S.J."/>
            <person name="Johnson A.J."/>
            <person name="Johnson B.J."/>
            <person name="Jones J.J."/>
            <person name="Joshi V.J."/>
            <person name="Kalu J.K."/>
            <person name="Khan N.K."/>
            <person name="Korchina V.K."/>
            <person name="Kovar C.K."/>
            <person name="Lago L.L."/>
            <person name="Lara F.L."/>
            <person name="Le T.-K.L."/>
            <person name="Lee S.L."/>
            <person name="Legall-Iii F.L."/>
            <person name="Lemon S.L."/>
            <person name="Liu J.L."/>
            <person name="Liu Y.-S.L."/>
            <person name="Liyanage D.L."/>
            <person name="Lopez J.L."/>
            <person name="Lorensuhewa L.L."/>
            <person name="Mata R.M."/>
            <person name="Mathew T.M."/>
            <person name="Mercado C.M."/>
            <person name="Mercado I.M."/>
            <person name="Morales K.M."/>
            <person name="Morgan M.M."/>
            <person name="Munidasa M.M."/>
            <person name="Ngo D.N."/>
            <person name="Nguyen L.N."/>
            <person name="Nguyen T.N."/>
            <person name="Nguyen N.N."/>
            <person name="Obregon M.O."/>
            <person name="Okwuonu G.O."/>
            <person name="Ongeri F.O."/>
            <person name="Onwere C.O."/>
            <person name="Osifeso I.O."/>
            <person name="Parra A.P."/>
            <person name="Patil S.P."/>
            <person name="Perez A.P."/>
            <person name="Perez Y.P."/>
            <person name="Pham C.P."/>
            <person name="Pu L.-L.P."/>
            <person name="Puazo M.P."/>
            <person name="Quiroz J.Q."/>
            <person name="Rouhana J.R."/>
            <person name="Ruiz M.R."/>
            <person name="Ruiz S.-J.R."/>
            <person name="Saada N.S."/>
            <person name="Santibanez J.S."/>
            <person name="Scheel M.S."/>
            <person name="Schneider B.S."/>
            <person name="Simmons D.S."/>
            <person name="Sisson I.S."/>
            <person name="Tang L.-Y.T."/>
            <person name="Thornton R.T."/>
            <person name="Tisius J.T."/>
            <person name="Toledanes G.T."/>
            <person name="Trejos Z.T."/>
            <person name="Usmani K.U."/>
            <person name="Varghese R.V."/>
            <person name="Vattathil S.V."/>
            <person name="Vee V.V."/>
            <person name="Walker D.W."/>
            <person name="Weissenberger G.W."/>
            <person name="White C.W."/>
            <person name="Williams A.W."/>
            <person name="Woodworth J.W."/>
            <person name="Wright R.W."/>
            <person name="Zhu Y.Z."/>
            <person name="Han Y.H."/>
            <person name="Newsham I.N."/>
            <person name="Nazareth L.N."/>
            <person name="Worley K.W."/>
            <person name="Muzny D.M."/>
            <person name="Rogers J.R."/>
            <person name="Gibbs R.G."/>
        </authorList>
    </citation>
    <scope>NUCLEOTIDE SEQUENCE [LARGE SCALE GENOMIC DNA]</scope>
</reference>
<evidence type="ECO:0000313" key="3">
    <source>
        <dbReference type="Proteomes" id="UP000028761"/>
    </source>
</evidence>
<name>A0A8I5R8Z6_PAPAN</name>
<evidence type="ECO:0000256" key="1">
    <source>
        <dbReference type="SAM" id="SignalP"/>
    </source>
</evidence>
<dbReference type="GeneTree" id="ENSGT00940000163505"/>